<reference evidence="1" key="1">
    <citation type="journal article" date="2016" name="Mol. Biol. Evol.">
        <title>Comparative Genomics of Early-Diverging Mushroom-Forming Fungi Provides Insights into the Origins of Lignocellulose Decay Capabilities.</title>
        <authorList>
            <person name="Nagy L.G."/>
            <person name="Riley R."/>
            <person name="Tritt A."/>
            <person name="Adam C."/>
            <person name="Daum C."/>
            <person name="Floudas D."/>
            <person name="Sun H."/>
            <person name="Yadav J.S."/>
            <person name="Pangilinan J."/>
            <person name="Larsson K.H."/>
            <person name="Matsuura K."/>
            <person name="Barry K."/>
            <person name="Labutti K."/>
            <person name="Kuo R."/>
            <person name="Ohm R.A."/>
            <person name="Bhattacharya S.S."/>
            <person name="Shirouzu T."/>
            <person name="Yoshinaga Y."/>
            <person name="Martin F.M."/>
            <person name="Grigoriev I.V."/>
            <person name="Hibbett D.S."/>
        </authorList>
    </citation>
    <scope>NUCLEOTIDE SEQUENCE [LARGE SCALE GENOMIC DNA]</scope>
    <source>
        <strain evidence="1">CBS 109695</strain>
    </source>
</reference>
<proteinExistence type="predicted"/>
<organism evidence="1">
    <name type="scientific">Athelia psychrophila</name>
    <dbReference type="NCBI Taxonomy" id="1759441"/>
    <lineage>
        <taxon>Eukaryota</taxon>
        <taxon>Fungi</taxon>
        <taxon>Dikarya</taxon>
        <taxon>Basidiomycota</taxon>
        <taxon>Agaricomycotina</taxon>
        <taxon>Agaricomycetes</taxon>
        <taxon>Agaricomycetidae</taxon>
        <taxon>Atheliales</taxon>
        <taxon>Atheliaceae</taxon>
        <taxon>Athelia</taxon>
    </lineage>
</organism>
<dbReference type="STRING" id="436010.A0A167WIY0"/>
<evidence type="ECO:0000313" key="1">
    <source>
        <dbReference type="EMBL" id="KZP06153.1"/>
    </source>
</evidence>
<name>A0A167WIY0_9AGAM</name>
<accession>A0A167WIY0</accession>
<sequence length="333" mass="36493">MPNAIPDYNMHRYQDMDFWDESTSSSVLEETTDISAAYAENFTAGRDAIDHAVESETSIVMQCPDYRIFGSSSDLIVLTGDHVCFYLDSGMIWASTKNDFNGMLIGFSSGVRTESGSAPIFTVPESSVVFTMIVCAIYGQPFAEYGPSFETLDQAIEGMHSYGLPLEILLAPSTPLSEILLTHKDSHAIELYALAGHYGIDHLAVAASFFLLSYQLSSLSDETAVRIGPQYLKRLFFMHLGRSEALRRSLFPPPYPHEPTPECSRADQMGLTRAWSLAASSLAWDSSADVSGEAIGVVLGALGDHLTCGQCQTALTDRIDILLERWASTKRSI</sequence>
<dbReference type="OrthoDB" id="3265815at2759"/>
<dbReference type="EMBL" id="KV417802">
    <property type="protein sequence ID" value="KZP06153.1"/>
    <property type="molecule type" value="Genomic_DNA"/>
</dbReference>
<gene>
    <name evidence="1" type="ORF">FIBSPDRAFT_330380</name>
</gene>
<dbReference type="AlphaFoldDB" id="A0A167WIY0"/>
<protein>
    <submittedName>
        <fullName evidence="1">Uncharacterized protein</fullName>
    </submittedName>
</protein>